<keyword evidence="3" id="KW-1185">Reference proteome</keyword>
<feature type="compositionally biased region" description="Polar residues" evidence="1">
    <location>
        <begin position="1"/>
        <end position="21"/>
    </location>
</feature>
<evidence type="ECO:0000313" key="3">
    <source>
        <dbReference type="Proteomes" id="UP000694541"/>
    </source>
</evidence>
<protein>
    <recommendedName>
        <fullName evidence="4">Junctional cadherin complex regulator</fullName>
    </recommendedName>
</protein>
<reference evidence="2" key="2">
    <citation type="submission" date="2025-09" db="UniProtKB">
        <authorList>
            <consortium name="Ensembl"/>
        </authorList>
    </citation>
    <scope>IDENTIFICATION</scope>
</reference>
<sequence length="353" mass="40393">MNSSDMKYISVSSPPTCNMNKTHVPENVLMQPDFHPANWKRPSVSEGDFASSLHDSQESDSESLVQERQYQLELQQRIRENEELVGLCSDELESDSLEDSLEEMSLKEQEGVEYDTDRYTNGIQKNDGNGRKQQSVDKYFSLRYNPNWKNTKEVAEFCEAEKACQVAGGSSVDFSQDSFYLHSNGSPEEKNQQEAKSHSFSELGTELLRCHEPNAMVGNEPFRLHTKRKEDGYHFKASPSTYGSTFSLQIQEHRPQRAKKDFVKKNKRTLGLHSEKINSYLQLHSRKQEVLHQVPLFAGDNSTNGQAHPHQRNISSTFNVNFQELVKDHGSLQDSRRHISVDKRYKNSAISSL</sequence>
<evidence type="ECO:0000313" key="2">
    <source>
        <dbReference type="Ensembl" id="ENSANIP00000026659.1"/>
    </source>
</evidence>
<name>A0A8B9NNK2_9AVES</name>
<evidence type="ECO:0000256" key="1">
    <source>
        <dbReference type="SAM" id="MobiDB-lite"/>
    </source>
</evidence>
<dbReference type="Proteomes" id="UP000694541">
    <property type="component" value="Unplaced"/>
</dbReference>
<feature type="region of interest" description="Disordered" evidence="1">
    <location>
        <begin position="1"/>
        <end position="66"/>
    </location>
</feature>
<feature type="compositionally biased region" description="Basic and acidic residues" evidence="1">
    <location>
        <begin position="187"/>
        <end position="198"/>
    </location>
</feature>
<dbReference type="GO" id="GO:0035082">
    <property type="term" value="P:axoneme assembly"/>
    <property type="evidence" value="ECO:0007669"/>
    <property type="project" value="TreeGrafter"/>
</dbReference>
<dbReference type="AlphaFoldDB" id="A0A8B9NNK2"/>
<dbReference type="Ensembl" id="ENSANIT00000027536.1">
    <property type="protein sequence ID" value="ENSANIP00000026659.1"/>
    <property type="gene ID" value="ENSANIG00000017863.1"/>
</dbReference>
<proteinExistence type="predicted"/>
<dbReference type="PANTHER" id="PTHR14726:SF1">
    <property type="entry name" value="JHY PROTEIN HOMOLOG"/>
    <property type="match status" value="1"/>
</dbReference>
<organism evidence="2 3">
    <name type="scientific">Accipiter nisus</name>
    <name type="common">Eurasian sparrowhawk</name>
    <dbReference type="NCBI Taxonomy" id="211598"/>
    <lineage>
        <taxon>Eukaryota</taxon>
        <taxon>Metazoa</taxon>
        <taxon>Chordata</taxon>
        <taxon>Craniata</taxon>
        <taxon>Vertebrata</taxon>
        <taxon>Euteleostomi</taxon>
        <taxon>Archelosauria</taxon>
        <taxon>Archosauria</taxon>
        <taxon>Dinosauria</taxon>
        <taxon>Saurischia</taxon>
        <taxon>Theropoda</taxon>
        <taxon>Coelurosauria</taxon>
        <taxon>Aves</taxon>
        <taxon>Neognathae</taxon>
        <taxon>Neoaves</taxon>
        <taxon>Telluraves</taxon>
        <taxon>Accipitrimorphae</taxon>
        <taxon>Accipitriformes</taxon>
        <taxon>Accipitridae</taxon>
        <taxon>Accipitrinae</taxon>
        <taxon>Accipiter</taxon>
    </lineage>
</organism>
<evidence type="ECO:0008006" key="4">
    <source>
        <dbReference type="Google" id="ProtNLM"/>
    </source>
</evidence>
<dbReference type="PANTHER" id="PTHR14726">
    <property type="entry name" value="JHY PROTEIN HOMOLOG"/>
    <property type="match status" value="1"/>
</dbReference>
<reference evidence="2" key="1">
    <citation type="submission" date="2025-08" db="UniProtKB">
        <authorList>
            <consortium name="Ensembl"/>
        </authorList>
    </citation>
    <scope>IDENTIFICATION</scope>
</reference>
<dbReference type="InterPro" id="IPR027968">
    <property type="entry name" value="JHY"/>
</dbReference>
<accession>A0A8B9NNK2</accession>
<feature type="region of interest" description="Disordered" evidence="1">
    <location>
        <begin position="178"/>
        <end position="198"/>
    </location>
</feature>